<keyword evidence="8" id="KW-1185">Reference proteome</keyword>
<name>A0A401IGE1_APHSA</name>
<dbReference type="InterPro" id="IPR051813">
    <property type="entry name" value="HepT_RNase_toxin"/>
</dbReference>
<evidence type="ECO:0000256" key="4">
    <source>
        <dbReference type="ARBA" id="ARBA00022741"/>
    </source>
</evidence>
<organism evidence="7 8">
    <name type="scientific">Aphanothece sacrum FPU1</name>
    <dbReference type="NCBI Taxonomy" id="1920663"/>
    <lineage>
        <taxon>Bacteria</taxon>
        <taxon>Bacillati</taxon>
        <taxon>Cyanobacteriota</taxon>
        <taxon>Cyanophyceae</taxon>
        <taxon>Oscillatoriophycideae</taxon>
        <taxon>Chroococcales</taxon>
        <taxon>Aphanothecaceae</taxon>
        <taxon>Aphanothece</taxon>
    </lineage>
</organism>
<evidence type="ECO:0008006" key="9">
    <source>
        <dbReference type="Google" id="ProtNLM"/>
    </source>
</evidence>
<dbReference type="PANTHER" id="PTHR34139">
    <property type="entry name" value="UPF0331 PROTEIN MJ0127"/>
    <property type="match status" value="1"/>
</dbReference>
<proteinExistence type="inferred from homology"/>
<dbReference type="GO" id="GO:0016787">
    <property type="term" value="F:hydrolase activity"/>
    <property type="evidence" value="ECO:0007669"/>
    <property type="project" value="UniProtKB-KW"/>
</dbReference>
<evidence type="ECO:0000313" key="8">
    <source>
        <dbReference type="Proteomes" id="UP000287247"/>
    </source>
</evidence>
<dbReference type="InterPro" id="IPR008201">
    <property type="entry name" value="HepT-like"/>
</dbReference>
<dbReference type="Pfam" id="PF01934">
    <property type="entry name" value="HepT-like"/>
    <property type="match status" value="1"/>
</dbReference>
<accession>A0A401IGE1</accession>
<sequence length="113" mass="13076">MEKDKASILDALIFAQRILEFTSGMDEKMFANDLKTQAAVLYEISVLGEAMRRISPEFQQQYPEIPYSKIIGMRNKLVHDYHEINLQLVWLVIQINIPELVVNLTKIVPQQDS</sequence>
<reference evidence="8" key="1">
    <citation type="submission" date="2017-05" db="EMBL/GenBank/DDBJ databases">
        <title>Physiological properties and genetic analysis related to exopolysaccharide production of fresh-water unicellular cyanobacterium Aphanothece sacrum, Suizenji Nori, that has been cultured as a food source in Japan.</title>
        <authorList>
            <person name="Kanesaki Y."/>
            <person name="Yoshikawa S."/>
            <person name="Ohki K."/>
        </authorList>
    </citation>
    <scope>NUCLEOTIDE SEQUENCE [LARGE SCALE GENOMIC DNA]</scope>
    <source>
        <strain evidence="8">FPU1</strain>
    </source>
</reference>
<keyword evidence="3" id="KW-0540">Nuclease</keyword>
<dbReference type="Gene3D" id="1.20.120.580">
    <property type="entry name" value="bsu32300-like"/>
    <property type="match status" value="1"/>
</dbReference>
<evidence type="ECO:0000256" key="3">
    <source>
        <dbReference type="ARBA" id="ARBA00022722"/>
    </source>
</evidence>
<evidence type="ECO:0000256" key="1">
    <source>
        <dbReference type="ARBA" id="ARBA00022553"/>
    </source>
</evidence>
<evidence type="ECO:0000256" key="2">
    <source>
        <dbReference type="ARBA" id="ARBA00022649"/>
    </source>
</evidence>
<keyword evidence="4" id="KW-0547">Nucleotide-binding</keyword>
<dbReference type="GO" id="GO:0000166">
    <property type="term" value="F:nucleotide binding"/>
    <property type="evidence" value="ECO:0007669"/>
    <property type="project" value="UniProtKB-KW"/>
</dbReference>
<protein>
    <recommendedName>
        <fullName evidence="9">DUF86 domain-containing protein</fullName>
    </recommendedName>
</protein>
<dbReference type="OrthoDB" id="9810538at2"/>
<keyword evidence="5" id="KW-0378">Hydrolase</keyword>
<dbReference type="RefSeq" id="WP_124971865.1">
    <property type="nucleotide sequence ID" value="NZ_BDQK01000007.1"/>
</dbReference>
<evidence type="ECO:0000256" key="6">
    <source>
        <dbReference type="ARBA" id="ARBA00024207"/>
    </source>
</evidence>
<comment type="similarity">
    <text evidence="6">Belongs to the HepT RNase toxin family.</text>
</comment>
<dbReference type="InterPro" id="IPR037038">
    <property type="entry name" value="HepT-like_sf"/>
</dbReference>
<comment type="caution">
    <text evidence="7">The sequence shown here is derived from an EMBL/GenBank/DDBJ whole genome shotgun (WGS) entry which is preliminary data.</text>
</comment>
<dbReference type="AlphaFoldDB" id="A0A401IGE1"/>
<keyword evidence="2" id="KW-1277">Toxin-antitoxin system</keyword>
<keyword evidence="1" id="KW-0597">Phosphoprotein</keyword>
<evidence type="ECO:0000256" key="5">
    <source>
        <dbReference type="ARBA" id="ARBA00022801"/>
    </source>
</evidence>
<dbReference type="PANTHER" id="PTHR34139:SF1">
    <property type="entry name" value="RNASE MJ1380-RELATED"/>
    <property type="match status" value="1"/>
</dbReference>
<dbReference type="Proteomes" id="UP000287247">
    <property type="component" value="Unassembled WGS sequence"/>
</dbReference>
<dbReference type="EMBL" id="BDQK01000007">
    <property type="protein sequence ID" value="GBF80353.1"/>
    <property type="molecule type" value="Genomic_DNA"/>
</dbReference>
<dbReference type="GO" id="GO:0004540">
    <property type="term" value="F:RNA nuclease activity"/>
    <property type="evidence" value="ECO:0007669"/>
    <property type="project" value="InterPro"/>
</dbReference>
<gene>
    <name evidence="7" type="ORF">AsFPU1_1754</name>
</gene>
<evidence type="ECO:0000313" key="7">
    <source>
        <dbReference type="EMBL" id="GBF80353.1"/>
    </source>
</evidence>
<dbReference type="GO" id="GO:0110001">
    <property type="term" value="C:toxin-antitoxin complex"/>
    <property type="evidence" value="ECO:0007669"/>
    <property type="project" value="InterPro"/>
</dbReference>